<sequence>MSSPPPSNPLKRPSISSSASQPLGKKPRMHPLRQTSFPAHVDAGERSFGATSDAGSVTGSFTGSLGGASADGVFSGAAKGKKRGRKSKAEKEREREREDALSARAGDSTRFGSVDNEGSVRGGPSGGGGGGGGGADYGDDDDDDDEGELLGREEGTTDTEAEKKNLAILVDAFNPMQSERYDLFKRAKLRKETLRRIVNHALSQSVPASVVTTVNGFTKVFAGEMIEMARTVQAQWAVAHDLAARDAFEAEEAAAEAAAQARAAGLTTNSKPSTPTPGGTPVPGSASGVKKEPHDSDRTPASSIPPHHNSAPSSHPATPLRPKREFRPPPNPHRGQLLPSHLREAVRRVKRDGEGGGVGYSGLSMENLGVRGAFTWNSGSAGGRRLFR</sequence>
<feature type="region of interest" description="Disordered" evidence="6">
    <location>
        <begin position="259"/>
        <end position="338"/>
    </location>
</feature>
<dbReference type="Proteomes" id="UP000177622">
    <property type="component" value="Unassembled WGS sequence"/>
</dbReference>
<feature type="compositionally biased region" description="Low complexity" evidence="6">
    <location>
        <begin position="300"/>
        <end position="317"/>
    </location>
</feature>
<dbReference type="GO" id="GO:0046982">
    <property type="term" value="F:protein heterodimerization activity"/>
    <property type="evidence" value="ECO:0007669"/>
    <property type="project" value="InterPro"/>
</dbReference>
<evidence type="ECO:0000256" key="3">
    <source>
        <dbReference type="ARBA" id="ARBA00023015"/>
    </source>
</evidence>
<dbReference type="InterPro" id="IPR009072">
    <property type="entry name" value="Histone-fold"/>
</dbReference>
<keyword evidence="5" id="KW-0539">Nucleus</keyword>
<dbReference type="AlphaFoldDB" id="A0A1F5LVT6"/>
<evidence type="ECO:0000313" key="9">
    <source>
        <dbReference type="Proteomes" id="UP000177622"/>
    </source>
</evidence>
<dbReference type="InterPro" id="IPR045127">
    <property type="entry name" value="TAF11-like"/>
</dbReference>
<keyword evidence="3" id="KW-0805">Transcription regulation</keyword>
<evidence type="ECO:0000256" key="1">
    <source>
        <dbReference type="ARBA" id="ARBA00004123"/>
    </source>
</evidence>
<dbReference type="SUPFAM" id="SSF47113">
    <property type="entry name" value="Histone-fold"/>
    <property type="match status" value="1"/>
</dbReference>
<keyword evidence="4" id="KW-0804">Transcription</keyword>
<feature type="compositionally biased region" description="Low complexity" evidence="6">
    <location>
        <begin position="259"/>
        <end position="273"/>
    </location>
</feature>
<evidence type="ECO:0000256" key="4">
    <source>
        <dbReference type="ARBA" id="ARBA00023163"/>
    </source>
</evidence>
<feature type="compositionally biased region" description="Polar residues" evidence="6">
    <location>
        <begin position="49"/>
        <end position="63"/>
    </location>
</feature>
<protein>
    <recommendedName>
        <fullName evidence="7">TAFII28-like protein domain-containing protein</fullName>
    </recommendedName>
</protein>
<dbReference type="OrthoDB" id="28335at2759"/>
<proteinExistence type="inferred from homology"/>
<dbReference type="InterPro" id="IPR006809">
    <property type="entry name" value="TAFII28_dom"/>
</dbReference>
<dbReference type="Gene3D" id="1.10.20.10">
    <property type="entry name" value="Histone, subunit A"/>
    <property type="match status" value="1"/>
</dbReference>
<gene>
    <name evidence="8" type="ORF">PENARI_c002G09771</name>
</gene>
<dbReference type="Pfam" id="PF04719">
    <property type="entry name" value="TAFII28"/>
    <property type="match status" value="1"/>
</dbReference>
<comment type="subcellular location">
    <subcellularLocation>
        <location evidence="1">Nucleus</location>
    </subcellularLocation>
</comment>
<feature type="compositionally biased region" description="Acidic residues" evidence="6">
    <location>
        <begin position="137"/>
        <end position="148"/>
    </location>
</feature>
<feature type="region of interest" description="Disordered" evidence="6">
    <location>
        <begin position="1"/>
        <end position="161"/>
    </location>
</feature>
<dbReference type="CDD" id="cd08048">
    <property type="entry name" value="HFD_TAF11"/>
    <property type="match status" value="1"/>
</dbReference>
<evidence type="ECO:0000313" key="8">
    <source>
        <dbReference type="EMBL" id="OGE57196.1"/>
    </source>
</evidence>
<dbReference type="PANTHER" id="PTHR13218:SF8">
    <property type="entry name" value="TRANSCRIPTION INITIATION FACTOR TFIID SUBUNIT 11"/>
    <property type="match status" value="1"/>
</dbReference>
<organism evidence="8 9">
    <name type="scientific">Penicillium arizonense</name>
    <dbReference type="NCBI Taxonomy" id="1835702"/>
    <lineage>
        <taxon>Eukaryota</taxon>
        <taxon>Fungi</taxon>
        <taxon>Dikarya</taxon>
        <taxon>Ascomycota</taxon>
        <taxon>Pezizomycotina</taxon>
        <taxon>Eurotiomycetes</taxon>
        <taxon>Eurotiomycetidae</taxon>
        <taxon>Eurotiales</taxon>
        <taxon>Aspergillaceae</taxon>
        <taxon>Penicillium</taxon>
    </lineage>
</organism>
<evidence type="ECO:0000256" key="5">
    <source>
        <dbReference type="ARBA" id="ARBA00023242"/>
    </source>
</evidence>
<dbReference type="GO" id="GO:0016251">
    <property type="term" value="F:RNA polymerase II general transcription initiation factor activity"/>
    <property type="evidence" value="ECO:0007669"/>
    <property type="project" value="TreeGrafter"/>
</dbReference>
<comment type="similarity">
    <text evidence="2">Belongs to the TAF11 family.</text>
</comment>
<dbReference type="GO" id="GO:0051123">
    <property type="term" value="P:RNA polymerase II preinitiation complex assembly"/>
    <property type="evidence" value="ECO:0007669"/>
    <property type="project" value="InterPro"/>
</dbReference>
<accession>A0A1F5LVT6</accession>
<dbReference type="STRING" id="1835702.A0A1F5LVT6"/>
<feature type="compositionally biased region" description="Gly residues" evidence="6">
    <location>
        <begin position="120"/>
        <end position="136"/>
    </location>
</feature>
<keyword evidence="9" id="KW-1185">Reference proteome</keyword>
<evidence type="ECO:0000259" key="7">
    <source>
        <dbReference type="Pfam" id="PF04719"/>
    </source>
</evidence>
<feature type="compositionally biased region" description="Basic and acidic residues" evidence="6">
    <location>
        <begin position="289"/>
        <end position="298"/>
    </location>
</feature>
<reference evidence="8 9" key="1">
    <citation type="journal article" date="2016" name="Sci. Rep.">
        <title>Penicillium arizonense, a new, genome sequenced fungal species, reveals a high chemical diversity in secreted metabolites.</title>
        <authorList>
            <person name="Grijseels S."/>
            <person name="Nielsen J.C."/>
            <person name="Randelovic M."/>
            <person name="Nielsen J."/>
            <person name="Nielsen K.F."/>
            <person name="Workman M."/>
            <person name="Frisvad J.C."/>
        </authorList>
    </citation>
    <scope>NUCLEOTIDE SEQUENCE [LARGE SCALE GENOMIC DNA]</scope>
    <source>
        <strain evidence="8 9">CBS 141311</strain>
    </source>
</reference>
<dbReference type="RefSeq" id="XP_022492623.1">
    <property type="nucleotide sequence ID" value="XM_022627816.1"/>
</dbReference>
<feature type="compositionally biased region" description="Basic and acidic residues" evidence="6">
    <location>
        <begin position="149"/>
        <end position="161"/>
    </location>
</feature>
<feature type="domain" description="TAFII28-like protein" evidence="7">
    <location>
        <begin position="168"/>
        <end position="249"/>
    </location>
</feature>
<dbReference type="EMBL" id="LXJU01000002">
    <property type="protein sequence ID" value="OGE57196.1"/>
    <property type="molecule type" value="Genomic_DNA"/>
</dbReference>
<dbReference type="GO" id="GO:0005669">
    <property type="term" value="C:transcription factor TFIID complex"/>
    <property type="evidence" value="ECO:0007669"/>
    <property type="project" value="InterPro"/>
</dbReference>
<feature type="compositionally biased region" description="Basic and acidic residues" evidence="6">
    <location>
        <begin position="87"/>
        <end position="101"/>
    </location>
</feature>
<evidence type="ECO:0000256" key="2">
    <source>
        <dbReference type="ARBA" id="ARBA00009788"/>
    </source>
</evidence>
<dbReference type="PANTHER" id="PTHR13218">
    <property type="entry name" value="TRANSCRIPTION INITIATION FACTOR TFIID SUBUNIT 11-RELATED"/>
    <property type="match status" value="1"/>
</dbReference>
<dbReference type="GeneID" id="34572550"/>
<name>A0A1F5LVT6_PENAI</name>
<evidence type="ECO:0000256" key="6">
    <source>
        <dbReference type="SAM" id="MobiDB-lite"/>
    </source>
</evidence>
<comment type="caution">
    <text evidence="8">The sequence shown here is derived from an EMBL/GenBank/DDBJ whole genome shotgun (WGS) entry which is preliminary data.</text>
</comment>